<dbReference type="CDD" id="cd01650">
    <property type="entry name" value="RT_nLTR_like"/>
    <property type="match status" value="1"/>
</dbReference>
<organism evidence="3 4">
    <name type="scientific">Hemibagrus guttatus</name>
    <dbReference type="NCBI Taxonomy" id="175788"/>
    <lineage>
        <taxon>Eukaryota</taxon>
        <taxon>Metazoa</taxon>
        <taxon>Chordata</taxon>
        <taxon>Craniata</taxon>
        <taxon>Vertebrata</taxon>
        <taxon>Euteleostomi</taxon>
        <taxon>Actinopterygii</taxon>
        <taxon>Neopterygii</taxon>
        <taxon>Teleostei</taxon>
        <taxon>Ostariophysi</taxon>
        <taxon>Siluriformes</taxon>
        <taxon>Bagridae</taxon>
        <taxon>Hemibagrus</taxon>
    </lineage>
</organism>
<dbReference type="EMBL" id="JAUCMX010000005">
    <property type="protein sequence ID" value="KAK3545665.1"/>
    <property type="molecule type" value="Genomic_DNA"/>
</dbReference>
<dbReference type="InterPro" id="IPR000477">
    <property type="entry name" value="RT_dom"/>
</dbReference>
<dbReference type="PANTHER" id="PTHR19446">
    <property type="entry name" value="REVERSE TRANSCRIPTASES"/>
    <property type="match status" value="1"/>
</dbReference>
<dbReference type="AlphaFoldDB" id="A0AAE0R7U4"/>
<name>A0AAE0R7U4_9TELE</name>
<dbReference type="Proteomes" id="UP001274896">
    <property type="component" value="Unassembled WGS sequence"/>
</dbReference>
<dbReference type="Gene3D" id="3.60.10.10">
    <property type="entry name" value="Endonuclease/exonuclease/phosphatase"/>
    <property type="match status" value="1"/>
</dbReference>
<protein>
    <recommendedName>
        <fullName evidence="2">Reverse transcriptase domain-containing protein</fullName>
    </recommendedName>
</protein>
<sequence length="1120" mass="129007">MVVDFRRAQSNPVEIVTSTKFLGVHLAENFTWSLNTTSISKKAQQHLYFLRRLRKAHLPPPILTMFYRGTIESILSSCITAWFGHCTVSDRKTLQRIVMTAEKIIGLSLPSITDMYTTRCIRKANSILDDPTHPSHTPHTHSSPSCCLERGGDVDKGFLARHYKMGSYVIPAHQHQKVTELNAVQDISPEDSPPLKRLNFGLPEDLVSIGDPSLLHEFGEISVNSWESMETSRRHPKQMPGPPQLPPFDVEEQRLYSELLPGDRAPYPISKRAPRHPTEEAHFSRLHLGSYPFGHDPELMTIGLNGRVVFGSSEKFLWIPLVCGGRGNPTNQDCMGRWKGYTVRGRTGVLGRDEEGPLADGTNFIPDRSRPGLTTTAVGAVDLQGAGGNWATVGGRSRGGRRVRRQREKRKGKSVGLRIGTLNVGTMTGKGRELADMMERRKVDILCVQETRWKGSKARSIGAGFKLFYYGVDSKRNGVGVVLKEEFVRNVLEVKRVSDRVMSLKLEIEGVMLNVVSGYAPQVGCELEEKERFWSELDEVMESIPTGERVVIGADFNGHVGEGNTGDEEVMDKFGVKEKNFEGQMVVDFAKRMDMGVVNTYFQKREEHRVTYKSGGRRTQVDYILCRRVNLKEISDCKVVVGESVARQHRMVVCRMTLMVCKTKRSKIEIEKKTKWWKLKKEECCEEFRQKLRQALGGQVVLPDDWETTAEVIRETGRKVLGVSSGRRKEDKETWWWNEEVQDSIQRKRLAKKKWDMDRVEENRQEYKELQRRVKREVSKAKQKAYDELYTRLDTREGEKDLYRLARQRDRDGKDVQQVRVIKDRNGRVLTSEQSVQRRWKEYFEELMNEENEREKRVEGVNSVEQKVDKIRKDEVRKALKRMKSGKAVGPDDIPVEVWKCLGEAAVEFLASLFNRVLESERMPEEWRRSVLVPIFKNKGDVQSCSNYRGIKLMSHTMKLWERVVEARLRKVVEICEQQYGFMPRKSTTDAIFALRILMEKYRDGQRELHCVFVDLEKAYDRVPREELWYCMRKSGVAEKYVRVVQDMYERSRTVVRCAVGQTEEFKVEVGLHQGSALSPFLFAIVMDQLSEEVRQESPWTEEFNVEVGLLWVQQILFSL</sequence>
<keyword evidence="1" id="KW-0175">Coiled coil</keyword>
<dbReference type="InterPro" id="IPR036691">
    <property type="entry name" value="Endo/exonu/phosph_ase_sf"/>
</dbReference>
<proteinExistence type="predicted"/>
<dbReference type="SUPFAM" id="SSF56219">
    <property type="entry name" value="DNase I-like"/>
    <property type="match status" value="1"/>
</dbReference>
<dbReference type="Pfam" id="PF09004">
    <property type="entry name" value="ALKBH8_N"/>
    <property type="match status" value="1"/>
</dbReference>
<comment type="caution">
    <text evidence="3">The sequence shown here is derived from an EMBL/GenBank/DDBJ whole genome shotgun (WGS) entry which is preliminary data.</text>
</comment>
<evidence type="ECO:0000313" key="3">
    <source>
        <dbReference type="EMBL" id="KAK3545665.1"/>
    </source>
</evidence>
<feature type="domain" description="Reverse transcriptase" evidence="2">
    <location>
        <begin position="916"/>
        <end position="1120"/>
    </location>
</feature>
<evidence type="ECO:0000256" key="1">
    <source>
        <dbReference type="SAM" id="Coils"/>
    </source>
</evidence>
<gene>
    <name evidence="3" type="ORF">QTP70_009565</name>
</gene>
<accession>A0AAE0R7U4</accession>
<evidence type="ECO:0000259" key="2">
    <source>
        <dbReference type="PROSITE" id="PS50878"/>
    </source>
</evidence>
<dbReference type="Pfam" id="PF03372">
    <property type="entry name" value="Exo_endo_phos"/>
    <property type="match status" value="1"/>
</dbReference>
<feature type="coiled-coil region" evidence="1">
    <location>
        <begin position="750"/>
        <end position="784"/>
    </location>
</feature>
<dbReference type="InterPro" id="IPR005135">
    <property type="entry name" value="Endo/exonuclease/phosphatase"/>
</dbReference>
<dbReference type="InterPro" id="IPR043502">
    <property type="entry name" value="DNA/RNA_pol_sf"/>
</dbReference>
<dbReference type="Pfam" id="PF00078">
    <property type="entry name" value="RVT_1"/>
    <property type="match status" value="1"/>
</dbReference>
<reference evidence="3" key="1">
    <citation type="submission" date="2023-06" db="EMBL/GenBank/DDBJ databases">
        <title>Male Hemibagrus guttatus genome.</title>
        <authorList>
            <person name="Bian C."/>
        </authorList>
    </citation>
    <scope>NUCLEOTIDE SEQUENCE</scope>
    <source>
        <strain evidence="3">Male_cb2023</strain>
        <tissue evidence="3">Muscle</tissue>
    </source>
</reference>
<evidence type="ECO:0000313" key="4">
    <source>
        <dbReference type="Proteomes" id="UP001274896"/>
    </source>
</evidence>
<dbReference type="InterPro" id="IPR015095">
    <property type="entry name" value="AlkB_hom8_N"/>
</dbReference>
<dbReference type="CDD" id="cd09076">
    <property type="entry name" value="L1-EN"/>
    <property type="match status" value="1"/>
</dbReference>
<dbReference type="GO" id="GO:0016706">
    <property type="term" value="F:2-oxoglutarate-dependent dioxygenase activity"/>
    <property type="evidence" value="ECO:0007669"/>
    <property type="project" value="InterPro"/>
</dbReference>
<dbReference type="SUPFAM" id="SSF56672">
    <property type="entry name" value="DNA/RNA polymerases"/>
    <property type="match status" value="1"/>
</dbReference>
<keyword evidence="4" id="KW-1185">Reference proteome</keyword>
<dbReference type="PROSITE" id="PS50878">
    <property type="entry name" value="RT_POL"/>
    <property type="match status" value="1"/>
</dbReference>
<dbReference type="GO" id="GO:0008168">
    <property type="term" value="F:methyltransferase activity"/>
    <property type="evidence" value="ECO:0007669"/>
    <property type="project" value="InterPro"/>
</dbReference>